<dbReference type="GO" id="GO:0006515">
    <property type="term" value="P:protein quality control for misfolded or incompletely synthesized proteins"/>
    <property type="evidence" value="ECO:0007669"/>
    <property type="project" value="TreeGrafter"/>
</dbReference>
<feature type="repeat" description="TPR" evidence="9">
    <location>
        <begin position="93"/>
        <end position="126"/>
    </location>
</feature>
<dbReference type="GO" id="GO:0000209">
    <property type="term" value="P:protein polyubiquitination"/>
    <property type="evidence" value="ECO:0007669"/>
    <property type="project" value="TreeGrafter"/>
</dbReference>
<name>A0A158QQG2_HAEPC</name>
<gene>
    <name evidence="11" type="ORF">HPLM_LOCUS14912</name>
</gene>
<dbReference type="Proteomes" id="UP000268014">
    <property type="component" value="Unassembled WGS sequence"/>
</dbReference>
<dbReference type="EMBL" id="UZAF01018752">
    <property type="protein sequence ID" value="VDO54653.1"/>
    <property type="molecule type" value="Genomic_DNA"/>
</dbReference>
<reference evidence="11 12" key="2">
    <citation type="submission" date="2018-11" db="EMBL/GenBank/DDBJ databases">
        <authorList>
            <consortium name="Pathogen Informatics"/>
        </authorList>
    </citation>
    <scope>NUCLEOTIDE SEQUENCE [LARGE SCALE GENOMIC DNA]</scope>
    <source>
        <strain evidence="11 12">MHpl1</strain>
    </source>
</reference>
<dbReference type="GO" id="GO:0061630">
    <property type="term" value="F:ubiquitin protein ligase activity"/>
    <property type="evidence" value="ECO:0007669"/>
    <property type="project" value="UniProtKB-EC"/>
</dbReference>
<dbReference type="FunFam" id="3.30.40.10:FF:000124">
    <property type="entry name" value="STIP1 homology and U box-containing protein 1"/>
    <property type="match status" value="1"/>
</dbReference>
<organism evidence="13">
    <name type="scientific">Haemonchus placei</name>
    <name type="common">Barber's pole worm</name>
    <dbReference type="NCBI Taxonomy" id="6290"/>
    <lineage>
        <taxon>Eukaryota</taxon>
        <taxon>Metazoa</taxon>
        <taxon>Ecdysozoa</taxon>
        <taxon>Nematoda</taxon>
        <taxon>Chromadorea</taxon>
        <taxon>Rhabditida</taxon>
        <taxon>Rhabditina</taxon>
        <taxon>Rhabditomorpha</taxon>
        <taxon>Strongyloidea</taxon>
        <taxon>Trichostrongylidae</taxon>
        <taxon>Haemonchus</taxon>
    </lineage>
</organism>
<dbReference type="InterPro" id="IPR045202">
    <property type="entry name" value="CHIP_RING-Ubox"/>
</dbReference>
<keyword evidence="3" id="KW-0808">Transferase</keyword>
<evidence type="ECO:0000256" key="9">
    <source>
        <dbReference type="PROSITE-ProRule" id="PRU00339"/>
    </source>
</evidence>
<keyword evidence="5" id="KW-0833">Ubl conjugation pathway</keyword>
<dbReference type="InterPro" id="IPR019734">
    <property type="entry name" value="TPR_rpt"/>
</dbReference>
<dbReference type="SMART" id="SM00504">
    <property type="entry name" value="Ubox"/>
    <property type="match status" value="1"/>
</dbReference>
<keyword evidence="12" id="KW-1185">Reference proteome</keyword>
<keyword evidence="6 9" id="KW-0802">TPR repeat</keyword>
<dbReference type="SUPFAM" id="SSF57850">
    <property type="entry name" value="RING/U-box"/>
    <property type="match status" value="1"/>
</dbReference>
<feature type="repeat" description="TPR" evidence="9">
    <location>
        <begin position="5"/>
        <end position="38"/>
    </location>
</feature>
<dbReference type="GO" id="GO:0045862">
    <property type="term" value="P:positive regulation of proteolysis"/>
    <property type="evidence" value="ECO:0007669"/>
    <property type="project" value="TreeGrafter"/>
</dbReference>
<evidence type="ECO:0000256" key="1">
    <source>
        <dbReference type="ARBA" id="ARBA00000900"/>
    </source>
</evidence>
<evidence type="ECO:0000259" key="10">
    <source>
        <dbReference type="PROSITE" id="PS51698"/>
    </source>
</evidence>
<dbReference type="Gene3D" id="1.25.40.10">
    <property type="entry name" value="Tetratricopeptide repeat domain"/>
    <property type="match status" value="1"/>
</dbReference>
<accession>A0A158QQG2</accession>
<dbReference type="PROSITE" id="PS50005">
    <property type="entry name" value="TPR"/>
    <property type="match status" value="2"/>
</dbReference>
<dbReference type="CDD" id="cd16654">
    <property type="entry name" value="RING-Ubox_CHIP"/>
    <property type="match status" value="1"/>
</dbReference>
<dbReference type="EC" id="2.3.2.27" evidence="2"/>
<evidence type="ECO:0000256" key="8">
    <source>
        <dbReference type="ARBA" id="ARBA00044543"/>
    </source>
</evidence>
<dbReference type="SUPFAM" id="SSF48452">
    <property type="entry name" value="TPR-like"/>
    <property type="match status" value="1"/>
</dbReference>
<evidence type="ECO:0000256" key="3">
    <source>
        <dbReference type="ARBA" id="ARBA00022679"/>
    </source>
</evidence>
<evidence type="ECO:0000256" key="4">
    <source>
        <dbReference type="ARBA" id="ARBA00022737"/>
    </source>
</evidence>
<evidence type="ECO:0000313" key="13">
    <source>
        <dbReference type="WBParaSite" id="HPLM_0001492001-mRNA-1"/>
    </source>
</evidence>
<evidence type="ECO:0000256" key="6">
    <source>
        <dbReference type="ARBA" id="ARBA00022803"/>
    </source>
</evidence>
<dbReference type="STRING" id="6290.A0A158QQG2"/>
<dbReference type="InterPro" id="IPR003613">
    <property type="entry name" value="Ubox_domain"/>
</dbReference>
<evidence type="ECO:0000256" key="2">
    <source>
        <dbReference type="ARBA" id="ARBA00012483"/>
    </source>
</evidence>
<sequence>MSESTEDLKHDGNRFFQQGRYQEAIDAYSKAIIRNPHVSTYFTNRALCHMNVCCIFYLCFISIVSHSHLFQLKAWNKAAEDCSKAAFLDRNNVKAYYFGGRAAIQLGNYNEAIRLITKAKELASSQKVSLFENLPLMNFGDEIHAQMRLARREKFRVEEEKRIDDRRRKREIPDFLCGKISCSLLQDPVITPSGITYDRADIKQHLHRVGHFDPVTRAPLTEADLIPNLAMKEVLEHFLIENPWAKYEDLLAKLAYDNSAGVTAFPANMSEAKNLNLLNQLLCPYEYVFGSASYENLMDWMYGNESLYIRLLFGEA</sequence>
<dbReference type="WBParaSite" id="HPLM_0001492001-mRNA-1">
    <property type="protein sequence ID" value="HPLM_0001492001-mRNA-1"/>
    <property type="gene ID" value="HPLM_0001492001"/>
</dbReference>
<dbReference type="Gene3D" id="3.30.40.10">
    <property type="entry name" value="Zinc/RING finger domain, C3HC4 (zinc finger)"/>
    <property type="match status" value="1"/>
</dbReference>
<evidence type="ECO:0000256" key="7">
    <source>
        <dbReference type="ARBA" id="ARBA00044534"/>
    </source>
</evidence>
<reference evidence="13" key="1">
    <citation type="submission" date="2016-04" db="UniProtKB">
        <authorList>
            <consortium name="WormBaseParasite"/>
        </authorList>
    </citation>
    <scope>IDENTIFICATION</scope>
</reference>
<evidence type="ECO:0000256" key="5">
    <source>
        <dbReference type="ARBA" id="ARBA00022786"/>
    </source>
</evidence>
<dbReference type="PANTHER" id="PTHR46803">
    <property type="entry name" value="E3 UBIQUITIN-PROTEIN LIGASE CHIP"/>
    <property type="match status" value="1"/>
</dbReference>
<comment type="catalytic activity">
    <reaction evidence="1">
        <text>S-ubiquitinyl-[E2 ubiquitin-conjugating enzyme]-L-cysteine + [acceptor protein]-L-lysine = [E2 ubiquitin-conjugating enzyme]-L-cysteine + N(6)-ubiquitinyl-[acceptor protein]-L-lysine.</text>
        <dbReference type="EC" id="2.3.2.27"/>
    </reaction>
</comment>
<dbReference type="InterPro" id="IPR011990">
    <property type="entry name" value="TPR-like_helical_dom_sf"/>
</dbReference>
<feature type="domain" description="U-box" evidence="10">
    <location>
        <begin position="171"/>
        <end position="245"/>
    </location>
</feature>
<dbReference type="GO" id="GO:0030018">
    <property type="term" value="C:Z disc"/>
    <property type="evidence" value="ECO:0007669"/>
    <property type="project" value="TreeGrafter"/>
</dbReference>
<dbReference type="Pfam" id="PF13181">
    <property type="entry name" value="TPR_8"/>
    <property type="match status" value="1"/>
</dbReference>
<dbReference type="SMART" id="SM00028">
    <property type="entry name" value="TPR"/>
    <property type="match status" value="2"/>
</dbReference>
<dbReference type="OrthoDB" id="629492at2759"/>
<dbReference type="GO" id="GO:0043161">
    <property type="term" value="P:proteasome-mediated ubiquitin-dependent protein catabolic process"/>
    <property type="evidence" value="ECO:0007669"/>
    <property type="project" value="TreeGrafter"/>
</dbReference>
<dbReference type="Pfam" id="PF04564">
    <property type="entry name" value="U-box"/>
    <property type="match status" value="1"/>
</dbReference>
<keyword evidence="4" id="KW-0677">Repeat</keyword>
<dbReference type="PROSITE" id="PS51698">
    <property type="entry name" value="U_BOX"/>
    <property type="match status" value="1"/>
</dbReference>
<dbReference type="GO" id="GO:0051087">
    <property type="term" value="F:protein-folding chaperone binding"/>
    <property type="evidence" value="ECO:0007669"/>
    <property type="project" value="TreeGrafter"/>
</dbReference>
<dbReference type="PANTHER" id="PTHR46803:SF2">
    <property type="entry name" value="E3 UBIQUITIN-PROTEIN LIGASE CHIP"/>
    <property type="match status" value="1"/>
</dbReference>
<dbReference type="AlphaFoldDB" id="A0A158QQG2"/>
<dbReference type="GO" id="GO:0071218">
    <property type="term" value="P:cellular response to misfolded protein"/>
    <property type="evidence" value="ECO:0007669"/>
    <property type="project" value="TreeGrafter"/>
</dbReference>
<proteinExistence type="predicted"/>
<dbReference type="InterPro" id="IPR013083">
    <property type="entry name" value="Znf_RING/FYVE/PHD"/>
</dbReference>
<evidence type="ECO:0000313" key="11">
    <source>
        <dbReference type="EMBL" id="VDO54653.1"/>
    </source>
</evidence>
<protein>
    <recommendedName>
        <fullName evidence="7">E3 ubiquitin-protein ligase CHIP</fullName>
        <ecNumber evidence="2">2.3.2.27</ecNumber>
    </recommendedName>
    <alternativeName>
        <fullName evidence="8">RING-type E3 ubiquitin transferase CHIP</fullName>
    </alternativeName>
</protein>
<evidence type="ECO:0000313" key="12">
    <source>
        <dbReference type="Proteomes" id="UP000268014"/>
    </source>
</evidence>